<sequence length="309" mass="35691">MQRYLLNISYIGTPFRGAQRQVKLTKLIREDTSTIQGRIEIGLRNLKPANDVSVVTSSRTDSGVHALQSTMHVDLISEKGRPYPPESLTVVLNKYFIRHELPIRVIRTYCVPPDFHSRNAESRTYMYRLGIIKSENINENNVLKQIPIEEIERVSFISTSTFDVEKFSSACKLFHGLHDFRSFMAKGTKKPDKMTRRVIKRLEIVEASGHFYNEYSWPTFGITEESDCKFYNIFIESNGFLYKQVRRILAALIGIAKGVITEKDVRCMLEVPSHNSWDSRIKTAPPQGLYLCQVKYPKEIQASFRSEPW</sequence>
<dbReference type="InterPro" id="IPR020103">
    <property type="entry name" value="PsdUridine_synth_cat_dom_sf"/>
</dbReference>
<dbReference type="InterPro" id="IPR020095">
    <property type="entry name" value="PsdUridine_synth_TruA_C"/>
</dbReference>
<dbReference type="Proteomes" id="UP000695000">
    <property type="component" value="Unplaced"/>
</dbReference>
<keyword evidence="3 4" id="KW-0413">Isomerase</keyword>
<dbReference type="InterPro" id="IPR020097">
    <property type="entry name" value="PsdUridine_synth_TruA_a/b_dom"/>
</dbReference>
<evidence type="ECO:0000313" key="6">
    <source>
        <dbReference type="Proteomes" id="UP000695000"/>
    </source>
</evidence>
<gene>
    <name evidence="7" type="primary">LOC108564424</name>
</gene>
<name>A0ABM1MWK8_NICVS</name>
<evidence type="ECO:0000259" key="5">
    <source>
        <dbReference type="Pfam" id="PF01416"/>
    </source>
</evidence>
<dbReference type="InterPro" id="IPR020094">
    <property type="entry name" value="TruA/RsuA/RluB/E/F_N"/>
</dbReference>
<comment type="catalytic activity">
    <reaction evidence="4">
        <text>uridine(38/39/40) in tRNA = pseudouridine(38/39/40) in tRNA</text>
        <dbReference type="Rhea" id="RHEA:22376"/>
        <dbReference type="Rhea" id="RHEA-COMP:10085"/>
        <dbReference type="Rhea" id="RHEA-COMP:10087"/>
        <dbReference type="ChEBI" id="CHEBI:65314"/>
        <dbReference type="ChEBI" id="CHEBI:65315"/>
        <dbReference type="EC" id="5.4.99.12"/>
    </reaction>
</comment>
<dbReference type="PANTHER" id="PTHR11142">
    <property type="entry name" value="PSEUDOURIDYLATE SYNTHASE"/>
    <property type="match status" value="1"/>
</dbReference>
<dbReference type="EC" id="5.4.99.12" evidence="4"/>
<dbReference type="Gene3D" id="3.30.70.580">
    <property type="entry name" value="Pseudouridine synthase I, catalytic domain, N-terminal subdomain"/>
    <property type="match status" value="1"/>
</dbReference>
<dbReference type="Pfam" id="PF01416">
    <property type="entry name" value="PseudoU_synth_1"/>
    <property type="match status" value="1"/>
</dbReference>
<organism evidence="6 7">
    <name type="scientific">Nicrophorus vespilloides</name>
    <name type="common">Boreal carrion beetle</name>
    <dbReference type="NCBI Taxonomy" id="110193"/>
    <lineage>
        <taxon>Eukaryota</taxon>
        <taxon>Metazoa</taxon>
        <taxon>Ecdysozoa</taxon>
        <taxon>Arthropoda</taxon>
        <taxon>Hexapoda</taxon>
        <taxon>Insecta</taxon>
        <taxon>Pterygota</taxon>
        <taxon>Neoptera</taxon>
        <taxon>Endopterygota</taxon>
        <taxon>Coleoptera</taxon>
        <taxon>Polyphaga</taxon>
        <taxon>Staphyliniformia</taxon>
        <taxon>Silphidae</taxon>
        <taxon>Nicrophorinae</taxon>
        <taxon>Nicrophorus</taxon>
    </lineage>
</organism>
<evidence type="ECO:0000313" key="7">
    <source>
        <dbReference type="RefSeq" id="XP_017778958.1"/>
    </source>
</evidence>
<feature type="domain" description="Pseudouridine synthase I TruA alpha/beta" evidence="5">
    <location>
        <begin position="170"/>
        <end position="297"/>
    </location>
</feature>
<dbReference type="PIRSF" id="PIRSF001430">
    <property type="entry name" value="tRNA_psdUrid_synth"/>
    <property type="match status" value="1"/>
</dbReference>
<protein>
    <recommendedName>
        <fullName evidence="4">tRNA pseudouridine synthase</fullName>
        <ecNumber evidence="4">5.4.99.12</ecNumber>
    </recommendedName>
</protein>
<dbReference type="SUPFAM" id="SSF55120">
    <property type="entry name" value="Pseudouridine synthase"/>
    <property type="match status" value="1"/>
</dbReference>
<evidence type="ECO:0000256" key="4">
    <source>
        <dbReference type="RuleBase" id="RU003792"/>
    </source>
</evidence>
<dbReference type="Gene3D" id="3.30.70.660">
    <property type="entry name" value="Pseudouridine synthase I, catalytic domain, C-terminal subdomain"/>
    <property type="match status" value="1"/>
</dbReference>
<dbReference type="RefSeq" id="XP_017778958.1">
    <property type="nucleotide sequence ID" value="XM_017923469.1"/>
</dbReference>
<evidence type="ECO:0000256" key="1">
    <source>
        <dbReference type="ARBA" id="ARBA00009375"/>
    </source>
</evidence>
<keyword evidence="2 4" id="KW-0819">tRNA processing</keyword>
<proteinExistence type="inferred from homology"/>
<dbReference type="GeneID" id="108564424"/>
<accession>A0ABM1MWK8</accession>
<dbReference type="HAMAP" id="MF_00171">
    <property type="entry name" value="TruA"/>
    <property type="match status" value="1"/>
</dbReference>
<dbReference type="PANTHER" id="PTHR11142:SF0">
    <property type="entry name" value="TRNA PSEUDOURIDINE SYNTHASE-LIKE 1"/>
    <property type="match status" value="1"/>
</dbReference>
<comment type="similarity">
    <text evidence="1 4">Belongs to the tRNA pseudouridine synthase TruA family.</text>
</comment>
<evidence type="ECO:0000256" key="3">
    <source>
        <dbReference type="ARBA" id="ARBA00023235"/>
    </source>
</evidence>
<evidence type="ECO:0000256" key="2">
    <source>
        <dbReference type="ARBA" id="ARBA00022694"/>
    </source>
</evidence>
<dbReference type="InterPro" id="IPR001406">
    <property type="entry name" value="PsdUridine_synth_TruA"/>
</dbReference>
<reference evidence="7" key="1">
    <citation type="submission" date="2025-08" db="UniProtKB">
        <authorList>
            <consortium name="RefSeq"/>
        </authorList>
    </citation>
    <scope>IDENTIFICATION</scope>
    <source>
        <tissue evidence="7">Whole Larva</tissue>
    </source>
</reference>
<keyword evidence="6" id="KW-1185">Reference proteome</keyword>